<reference evidence="2 3" key="1">
    <citation type="journal article" date="2020" name="Nature">
        <title>Isolation of an archaeon at the prokaryote-eukaryote interface.</title>
        <authorList>
            <person name="Imachi H."/>
            <person name="Nobu M.K."/>
            <person name="Nakahara N."/>
            <person name="Morono Y."/>
            <person name="Ogawara M."/>
            <person name="Takaki Y."/>
            <person name="Takano Y."/>
            <person name="Uematsu K."/>
            <person name="Ikuta T."/>
            <person name="Ito M."/>
            <person name="Matsui Y."/>
            <person name="Miyazaki M."/>
            <person name="Murata K."/>
            <person name="Saito Y."/>
            <person name="Sakai S."/>
            <person name="Song C."/>
            <person name="Tasumi E."/>
            <person name="Yamanaka Y."/>
            <person name="Yamaguchi T."/>
            <person name="Kamagata Y."/>
            <person name="Tamaki H."/>
            <person name="Takai K."/>
        </authorList>
    </citation>
    <scope>NUCLEOTIDE SEQUENCE [LARGE SCALE GENOMIC DNA]</scope>
    <source>
        <strain evidence="2 3">MK-D1</strain>
    </source>
</reference>
<protein>
    <submittedName>
        <fullName evidence="2">Uncharacterized protein</fullName>
    </submittedName>
</protein>
<feature type="transmembrane region" description="Helical" evidence="1">
    <location>
        <begin position="12"/>
        <end position="32"/>
    </location>
</feature>
<feature type="transmembrane region" description="Helical" evidence="1">
    <location>
        <begin position="234"/>
        <end position="253"/>
    </location>
</feature>
<keyword evidence="1" id="KW-0472">Membrane</keyword>
<feature type="transmembrane region" description="Helical" evidence="1">
    <location>
        <begin position="107"/>
        <end position="128"/>
    </location>
</feature>
<feature type="transmembrane region" description="Helical" evidence="1">
    <location>
        <begin position="167"/>
        <end position="188"/>
    </location>
</feature>
<accession>A0A5B9D973</accession>
<proteinExistence type="predicted"/>
<dbReference type="KEGG" id="psyt:DSAG12_01125"/>
<gene>
    <name evidence="2" type="ORF">DSAG12_01125</name>
</gene>
<sequence>MVNITSSETIRIAQIILTIGIMSILLGTILFLDYFKKHEKKGVLITLVTLLITMLTTLLVIGIIEVTTVAIYDLEIWLFVNSIGILGITIIAVLLSEKLKKPSIRSIFVTFLAILYILMITISIFIWIGGTVEYDSLHLGSTLGLPALILVTIGTLLVIYDEPKYSIYHGYSAGGAWIITLLNVILLFTLTQDIMKGYSGWIHALHIICGGVGLTFGFASALFGTSGMRRLAKLTGYTTLGCWWLAYLLGFFIEFANISTL</sequence>
<dbReference type="RefSeq" id="WP_147662215.1">
    <property type="nucleotide sequence ID" value="NZ_CP042905.2"/>
</dbReference>
<dbReference type="AlphaFoldDB" id="A0A5B9D973"/>
<keyword evidence="3" id="KW-1185">Reference proteome</keyword>
<feature type="transmembrane region" description="Helical" evidence="1">
    <location>
        <begin position="140"/>
        <end position="160"/>
    </location>
</feature>
<dbReference type="EMBL" id="CP042905">
    <property type="protein sequence ID" value="QEE15300.1"/>
    <property type="molecule type" value="Genomic_DNA"/>
</dbReference>
<feature type="transmembrane region" description="Helical" evidence="1">
    <location>
        <begin position="44"/>
        <end position="64"/>
    </location>
</feature>
<feature type="transmembrane region" description="Helical" evidence="1">
    <location>
        <begin position="76"/>
        <end position="95"/>
    </location>
</feature>
<evidence type="ECO:0000256" key="1">
    <source>
        <dbReference type="SAM" id="Phobius"/>
    </source>
</evidence>
<organism evidence="2 3">
    <name type="scientific">Promethearchaeum syntrophicum</name>
    <dbReference type="NCBI Taxonomy" id="2594042"/>
    <lineage>
        <taxon>Archaea</taxon>
        <taxon>Promethearchaeati</taxon>
        <taxon>Promethearchaeota</taxon>
        <taxon>Promethearchaeia</taxon>
        <taxon>Promethearchaeales</taxon>
        <taxon>Promethearchaeaceae</taxon>
        <taxon>Promethearchaeum</taxon>
    </lineage>
</organism>
<dbReference type="GeneID" id="41329122"/>
<reference evidence="2 3" key="2">
    <citation type="journal article" date="2024" name="Int. J. Syst. Evol. Microbiol.">
        <title>Promethearchaeum syntrophicum gen. nov., sp. nov., an anaerobic, obligately syntrophic archaeon, the first isolate of the lineage 'Asgard' archaea, and proposal of the new archaeal phylum Promethearchaeota phyl. nov. and kingdom Promethearchaeati regn. nov.</title>
        <authorList>
            <person name="Imachi H."/>
            <person name="Nobu M.K."/>
            <person name="Kato S."/>
            <person name="Takaki Y."/>
            <person name="Miyazaki M."/>
            <person name="Miyata M."/>
            <person name="Ogawara M."/>
            <person name="Saito Y."/>
            <person name="Sakai S."/>
            <person name="Tahara Y.O."/>
            <person name="Takano Y."/>
            <person name="Tasumi E."/>
            <person name="Uematsu K."/>
            <person name="Yoshimura T."/>
            <person name="Itoh T."/>
            <person name="Ohkuma M."/>
            <person name="Takai K."/>
        </authorList>
    </citation>
    <scope>NUCLEOTIDE SEQUENCE [LARGE SCALE GENOMIC DNA]</scope>
    <source>
        <strain evidence="2 3">MK-D1</strain>
    </source>
</reference>
<name>A0A5B9D973_9ARCH</name>
<keyword evidence="1" id="KW-1133">Transmembrane helix</keyword>
<dbReference type="Proteomes" id="UP000321408">
    <property type="component" value="Chromosome"/>
</dbReference>
<keyword evidence="1" id="KW-0812">Transmembrane</keyword>
<evidence type="ECO:0000313" key="3">
    <source>
        <dbReference type="Proteomes" id="UP000321408"/>
    </source>
</evidence>
<evidence type="ECO:0000313" key="2">
    <source>
        <dbReference type="EMBL" id="QEE15300.1"/>
    </source>
</evidence>
<feature type="transmembrane region" description="Helical" evidence="1">
    <location>
        <begin position="200"/>
        <end position="222"/>
    </location>
</feature>